<dbReference type="Proteomes" id="UP000076722">
    <property type="component" value="Unassembled WGS sequence"/>
</dbReference>
<reference evidence="1 2" key="1">
    <citation type="journal article" date="2016" name="Mol. Biol. Evol.">
        <title>Comparative Genomics of Early-Diverging Mushroom-Forming Fungi Provides Insights into the Origins of Lignocellulose Decay Capabilities.</title>
        <authorList>
            <person name="Nagy L.G."/>
            <person name="Riley R."/>
            <person name="Tritt A."/>
            <person name="Adam C."/>
            <person name="Daum C."/>
            <person name="Floudas D."/>
            <person name="Sun H."/>
            <person name="Yadav J.S."/>
            <person name="Pangilinan J."/>
            <person name="Larsson K.H."/>
            <person name="Matsuura K."/>
            <person name="Barry K."/>
            <person name="Labutti K."/>
            <person name="Kuo R."/>
            <person name="Ohm R.A."/>
            <person name="Bhattacharya S.S."/>
            <person name="Shirouzu T."/>
            <person name="Yoshinaga Y."/>
            <person name="Martin F.M."/>
            <person name="Grigoriev I.V."/>
            <person name="Hibbett D.S."/>
        </authorList>
    </citation>
    <scope>NUCLEOTIDE SEQUENCE [LARGE SCALE GENOMIC DNA]</scope>
    <source>
        <strain evidence="1 2">HHB9708</strain>
    </source>
</reference>
<evidence type="ECO:0000313" key="1">
    <source>
        <dbReference type="EMBL" id="KZS90864.1"/>
    </source>
</evidence>
<dbReference type="AlphaFoldDB" id="A0A164RTB9"/>
<evidence type="ECO:0000313" key="2">
    <source>
        <dbReference type="Proteomes" id="UP000076722"/>
    </source>
</evidence>
<organism evidence="1 2">
    <name type="scientific">Sistotremastrum niveocremeum HHB9708</name>
    <dbReference type="NCBI Taxonomy" id="1314777"/>
    <lineage>
        <taxon>Eukaryota</taxon>
        <taxon>Fungi</taxon>
        <taxon>Dikarya</taxon>
        <taxon>Basidiomycota</taxon>
        <taxon>Agaricomycotina</taxon>
        <taxon>Agaricomycetes</taxon>
        <taxon>Sistotremastrales</taxon>
        <taxon>Sistotremastraceae</taxon>
        <taxon>Sertulicium</taxon>
        <taxon>Sertulicium niveocremeum</taxon>
    </lineage>
</organism>
<name>A0A164RTB9_9AGAM</name>
<proteinExistence type="predicted"/>
<dbReference type="EMBL" id="KV419418">
    <property type="protein sequence ID" value="KZS90864.1"/>
    <property type="molecule type" value="Genomic_DNA"/>
</dbReference>
<gene>
    <name evidence="1" type="ORF">SISNIDRAFT_468110</name>
</gene>
<protein>
    <submittedName>
        <fullName evidence="1">Uncharacterized protein</fullName>
    </submittedName>
</protein>
<keyword evidence="2" id="KW-1185">Reference proteome</keyword>
<sequence length="192" mass="22742">MVYVHAYYELDVGMRRLSDSLMEVKKMDGKGYETIFRHGIPEAYMRVSLLRLRGSRCGYEYEWVNNLRVRIFAYEFFSRINKQIFVIMICYSIQRLRYAPSKKLRIVRLAHEERMKETARDKKVLISSENIGTTTRPMPDFRSRRVLTDCRECRVRSNFVLSVLSGPGAMSDKECEGSETLFWSDFWEDNEA</sequence>
<accession>A0A164RTB9</accession>